<dbReference type="EnsemblFungi" id="PTTG_27207-t43_1">
    <property type="protein sequence ID" value="PTTG_27207-t43_1-p1"/>
    <property type="gene ID" value="PTTG_27207"/>
</dbReference>
<evidence type="ECO:0000313" key="6">
    <source>
        <dbReference type="Proteomes" id="UP000005240"/>
    </source>
</evidence>
<protein>
    <submittedName>
        <fullName evidence="5">SNF2_N domain-containing protein</fullName>
    </submittedName>
</protein>
<dbReference type="Proteomes" id="UP000005240">
    <property type="component" value="Unassembled WGS sequence"/>
</dbReference>
<gene>
    <name evidence="4" type="ORF">PTTG_27207</name>
</gene>
<evidence type="ECO:0000313" key="4">
    <source>
        <dbReference type="EMBL" id="OAV93749.1"/>
    </source>
</evidence>
<dbReference type="STRING" id="630390.A0A180GMV3"/>
<dbReference type="OrthoDB" id="2801544at2759"/>
<evidence type="ECO:0000259" key="3">
    <source>
        <dbReference type="Pfam" id="PF00176"/>
    </source>
</evidence>
<feature type="domain" description="SNF2 N-terminal" evidence="3">
    <location>
        <begin position="146"/>
        <end position="213"/>
    </location>
</feature>
<evidence type="ECO:0000313" key="5">
    <source>
        <dbReference type="EnsemblFungi" id="PTTG_27207-t43_1-p1"/>
    </source>
</evidence>
<dbReference type="InterPro" id="IPR000330">
    <property type="entry name" value="SNF2_N"/>
</dbReference>
<dbReference type="GO" id="GO:0005524">
    <property type="term" value="F:ATP binding"/>
    <property type="evidence" value="ECO:0007669"/>
    <property type="project" value="InterPro"/>
</dbReference>
<reference evidence="5" key="4">
    <citation type="submission" date="2025-05" db="UniProtKB">
        <authorList>
            <consortium name="EnsemblFungi"/>
        </authorList>
    </citation>
    <scope>IDENTIFICATION</scope>
    <source>
        <strain evidence="5">isolate 1-1 / race 1 (BBBD)</strain>
    </source>
</reference>
<dbReference type="Gene3D" id="3.40.50.10810">
    <property type="entry name" value="Tandem AAA-ATPase domain"/>
    <property type="match status" value="1"/>
</dbReference>
<dbReference type="SUPFAM" id="SSF52540">
    <property type="entry name" value="P-loop containing nucleoside triphosphate hydrolases"/>
    <property type="match status" value="1"/>
</dbReference>
<name>A0A180GMV3_PUCT1</name>
<dbReference type="InterPro" id="IPR027417">
    <property type="entry name" value="P-loop_NTPase"/>
</dbReference>
<keyword evidence="6" id="KW-1185">Reference proteome</keyword>
<dbReference type="Pfam" id="PF00176">
    <property type="entry name" value="SNF2-rel_dom"/>
    <property type="match status" value="1"/>
</dbReference>
<evidence type="ECO:0000256" key="1">
    <source>
        <dbReference type="ARBA" id="ARBA00022741"/>
    </source>
</evidence>
<keyword evidence="2" id="KW-0067">ATP-binding</keyword>
<dbReference type="EMBL" id="ADAS02000047">
    <property type="protein sequence ID" value="OAV93749.1"/>
    <property type="molecule type" value="Genomic_DNA"/>
</dbReference>
<reference evidence="4" key="1">
    <citation type="submission" date="2009-11" db="EMBL/GenBank/DDBJ databases">
        <authorList>
            <consortium name="The Broad Institute Genome Sequencing Platform"/>
            <person name="Ward D."/>
            <person name="Feldgarden M."/>
            <person name="Earl A."/>
            <person name="Young S.K."/>
            <person name="Zeng Q."/>
            <person name="Koehrsen M."/>
            <person name="Alvarado L."/>
            <person name="Berlin A."/>
            <person name="Bochicchio J."/>
            <person name="Borenstein D."/>
            <person name="Chapman S.B."/>
            <person name="Chen Z."/>
            <person name="Engels R."/>
            <person name="Freedman E."/>
            <person name="Gellesch M."/>
            <person name="Goldberg J."/>
            <person name="Griggs A."/>
            <person name="Gujja S."/>
            <person name="Heilman E."/>
            <person name="Heiman D."/>
            <person name="Hepburn T."/>
            <person name="Howarth C."/>
            <person name="Jen D."/>
            <person name="Larson L."/>
            <person name="Lewis B."/>
            <person name="Mehta T."/>
            <person name="Park D."/>
            <person name="Pearson M."/>
            <person name="Roberts A."/>
            <person name="Saif S."/>
            <person name="Shea T."/>
            <person name="Shenoy N."/>
            <person name="Sisk P."/>
            <person name="Stolte C."/>
            <person name="Sykes S."/>
            <person name="Thomson T."/>
            <person name="Walk T."/>
            <person name="White J."/>
            <person name="Yandava C."/>
            <person name="Izard J."/>
            <person name="Baranova O.V."/>
            <person name="Blanton J.M."/>
            <person name="Tanner A.C."/>
            <person name="Dewhirst F.E."/>
            <person name="Haas B."/>
            <person name="Nusbaum C."/>
            <person name="Birren B."/>
        </authorList>
    </citation>
    <scope>NUCLEOTIDE SEQUENCE [LARGE SCALE GENOMIC DNA]</scope>
    <source>
        <strain evidence="4">1-1 BBBD Race 1</strain>
    </source>
</reference>
<organism evidence="4">
    <name type="scientific">Puccinia triticina (isolate 1-1 / race 1 (BBBD))</name>
    <name type="common">Brown leaf rust fungus</name>
    <dbReference type="NCBI Taxonomy" id="630390"/>
    <lineage>
        <taxon>Eukaryota</taxon>
        <taxon>Fungi</taxon>
        <taxon>Dikarya</taxon>
        <taxon>Basidiomycota</taxon>
        <taxon>Pucciniomycotina</taxon>
        <taxon>Pucciniomycetes</taxon>
        <taxon>Pucciniales</taxon>
        <taxon>Pucciniaceae</taxon>
        <taxon>Puccinia</taxon>
    </lineage>
</organism>
<sequence>MQNIECLGTICAQAGYVAEPLSGVVRQLLRGPIGTVSKELHSFLNQNPHDPTPNNTLNPIFLMDTTLVATPAPAPNLKFVIMLFCHSGHSAEIIQIFRESNLNNEAVKGYCAEKCGGIPHSTHLNVEQGRAAVTRILGCKTSLLPHQREALDFILKLESPESVILSNLWNSSTWKTQPANHSTQGLILADYMGLGKTLTSLALMRTLENAAEAFANPNKKLAKATLVRVRL</sequence>
<reference evidence="4" key="2">
    <citation type="submission" date="2016-05" db="EMBL/GenBank/DDBJ databases">
        <title>Comparative analysis highlights variable genome content of wheat rusts and divergence of the mating loci.</title>
        <authorList>
            <person name="Cuomo C.A."/>
            <person name="Bakkeren G."/>
            <person name="Szabo L."/>
            <person name="Khalil H."/>
            <person name="Joly D."/>
            <person name="Goldberg J."/>
            <person name="Young S."/>
            <person name="Zeng Q."/>
            <person name="Fellers J."/>
        </authorList>
    </citation>
    <scope>NUCLEOTIDE SEQUENCE [LARGE SCALE GENOMIC DNA]</scope>
    <source>
        <strain evidence="4">1-1 BBBD Race 1</strain>
    </source>
</reference>
<dbReference type="VEuPathDB" id="FungiDB:PTTG_27207"/>
<dbReference type="InterPro" id="IPR038718">
    <property type="entry name" value="SNF2-like_sf"/>
</dbReference>
<evidence type="ECO:0000256" key="2">
    <source>
        <dbReference type="ARBA" id="ARBA00022840"/>
    </source>
</evidence>
<dbReference type="AlphaFoldDB" id="A0A180GMV3"/>
<accession>A0A180GMV3</accession>
<proteinExistence type="predicted"/>
<keyword evidence="1" id="KW-0547">Nucleotide-binding</keyword>
<reference evidence="5 6" key="3">
    <citation type="journal article" date="2017" name="G3 (Bethesda)">
        <title>Comparative analysis highlights variable genome content of wheat rusts and divergence of the mating loci.</title>
        <authorList>
            <person name="Cuomo C.A."/>
            <person name="Bakkeren G."/>
            <person name="Khalil H.B."/>
            <person name="Panwar V."/>
            <person name="Joly D."/>
            <person name="Linning R."/>
            <person name="Sakthikumar S."/>
            <person name="Song X."/>
            <person name="Adiconis X."/>
            <person name="Fan L."/>
            <person name="Goldberg J.M."/>
            <person name="Levin J.Z."/>
            <person name="Young S."/>
            <person name="Zeng Q."/>
            <person name="Anikster Y."/>
            <person name="Bruce M."/>
            <person name="Wang M."/>
            <person name="Yin C."/>
            <person name="McCallum B."/>
            <person name="Szabo L.J."/>
            <person name="Hulbert S."/>
            <person name="Chen X."/>
            <person name="Fellers J.P."/>
        </authorList>
    </citation>
    <scope>NUCLEOTIDE SEQUENCE</scope>
    <source>
        <strain evidence="5">isolate 1-1 / race 1 (BBBD)</strain>
        <strain evidence="6">Isolate 1-1 / race 1 (BBBD)</strain>
    </source>
</reference>